<name>A0A5S9IQV3_UABAM</name>
<dbReference type="InterPro" id="IPR032675">
    <property type="entry name" value="LRR_dom_sf"/>
</dbReference>
<dbReference type="AlphaFoldDB" id="A0A5S9IQV3"/>
<dbReference type="EMBL" id="AP019860">
    <property type="protein sequence ID" value="BBM85966.1"/>
    <property type="molecule type" value="Genomic_DNA"/>
</dbReference>
<dbReference type="RefSeq" id="WP_151970047.1">
    <property type="nucleotide sequence ID" value="NZ_AP019860.1"/>
</dbReference>
<sequence length="512" mass="60492">MTKKVVKRQSLQNIEDRTSYMGCTFYIEKKIDKILHSDFTNCSFRSEELYIISMHGCTFASCNFTKLTIEALNNCTFKDGYIDHLSLSGPSYFDFLENVNVHNICLRNIQKLPADITKFSQLKTLDIAENRRLSKLPKNIHRLPLSFLDISQTLIKIQSTENFLPNCRIRKHMIYSAYIQKRLQYKNPSWSIIDSIATDAEKKIWAVSKNKILRTTRLVYWQDENWQVYPNVKRVSHFRTLQDGTLYAVGEKCWRWKNSGWEIFPIPFVVEDLWGPSHDEIYAYNKDHVYYFDGKNWREVSALEEHCYVEWICEGLLHDDIVLGGRQVIQDGMFHEIQKQSVMLNDVYNGMQSGELRANIFHVTGRKDKWSLHEYNYRVSKVKKVHYVGPKMVTLEMDNQSLIENGVMFFSHDTYRSLYLNARSKITKKDKSCVLCRVALWKELPLIIMKSSANAIFWVVWCKDIYELQVSAKIIRIDFLKPHIFVVTKDDVYRYDLYDILVKDTPFRKLDR</sequence>
<organism evidence="1 2">
    <name type="scientific">Uabimicrobium amorphum</name>
    <dbReference type="NCBI Taxonomy" id="2596890"/>
    <lineage>
        <taxon>Bacteria</taxon>
        <taxon>Pseudomonadati</taxon>
        <taxon>Planctomycetota</taxon>
        <taxon>Candidatus Uabimicrobiia</taxon>
        <taxon>Candidatus Uabimicrobiales</taxon>
        <taxon>Candidatus Uabimicrobiaceae</taxon>
        <taxon>Candidatus Uabimicrobium</taxon>
    </lineage>
</organism>
<evidence type="ECO:0000313" key="2">
    <source>
        <dbReference type="Proteomes" id="UP000326354"/>
    </source>
</evidence>
<dbReference type="Gene3D" id="3.80.10.10">
    <property type="entry name" value="Ribonuclease Inhibitor"/>
    <property type="match status" value="1"/>
</dbReference>
<accession>A0A5S9IQV3</accession>
<proteinExistence type="predicted"/>
<evidence type="ECO:0000313" key="1">
    <source>
        <dbReference type="EMBL" id="BBM85966.1"/>
    </source>
</evidence>
<gene>
    <name evidence="1" type="ORF">UABAM_04352</name>
</gene>
<dbReference type="SUPFAM" id="SSF52047">
    <property type="entry name" value="RNI-like"/>
    <property type="match status" value="1"/>
</dbReference>
<protein>
    <submittedName>
        <fullName evidence="1">Uncharacterized protein</fullName>
    </submittedName>
</protein>
<reference evidence="1 2" key="1">
    <citation type="submission" date="2019-08" db="EMBL/GenBank/DDBJ databases">
        <title>Complete genome sequence of Candidatus Uab amorphum.</title>
        <authorList>
            <person name="Shiratori T."/>
            <person name="Suzuki S."/>
            <person name="Kakizawa Y."/>
            <person name="Ishida K."/>
        </authorList>
    </citation>
    <scope>NUCLEOTIDE SEQUENCE [LARGE SCALE GENOMIC DNA]</scope>
    <source>
        <strain evidence="1 2">SRT547</strain>
    </source>
</reference>
<keyword evidence="2" id="KW-1185">Reference proteome</keyword>
<dbReference type="OrthoDB" id="272614at2"/>
<dbReference type="KEGG" id="uam:UABAM_04352"/>
<dbReference type="Proteomes" id="UP000326354">
    <property type="component" value="Chromosome"/>
</dbReference>